<reference evidence="1" key="1">
    <citation type="submission" date="2020-03" db="EMBL/GenBank/DDBJ databases">
        <title>The deep terrestrial virosphere.</title>
        <authorList>
            <person name="Holmfeldt K."/>
            <person name="Nilsson E."/>
            <person name="Simone D."/>
            <person name="Lopez-Fernandez M."/>
            <person name="Wu X."/>
            <person name="de Brujin I."/>
            <person name="Lundin D."/>
            <person name="Andersson A."/>
            <person name="Bertilsson S."/>
            <person name="Dopson M."/>
        </authorList>
    </citation>
    <scope>NUCLEOTIDE SEQUENCE</scope>
    <source>
        <strain evidence="1">MM415A00828</strain>
    </source>
</reference>
<protein>
    <submittedName>
        <fullName evidence="1">Putative transcription factor TFIIB zinc-binding motif</fullName>
    </submittedName>
</protein>
<proteinExistence type="predicted"/>
<dbReference type="EMBL" id="MT142395">
    <property type="protein sequence ID" value="QJA79786.1"/>
    <property type="molecule type" value="Genomic_DNA"/>
</dbReference>
<sequence length="79" mass="8768">MKKWVITTTIWHYEANYFCTLCGHMIEAGDIMGESTAGNLICPYCGYVYSTEGSYFVKENSTPNVGGKYLEGKGPNIRG</sequence>
<name>A0A6M3KD20_9ZZZZ</name>
<evidence type="ECO:0000313" key="1">
    <source>
        <dbReference type="EMBL" id="QJA79786.1"/>
    </source>
</evidence>
<accession>A0A6M3KD20</accession>
<dbReference type="AlphaFoldDB" id="A0A6M3KD20"/>
<gene>
    <name evidence="1" type="ORF">MM415A00828_0008</name>
</gene>
<organism evidence="1">
    <name type="scientific">viral metagenome</name>
    <dbReference type="NCBI Taxonomy" id="1070528"/>
    <lineage>
        <taxon>unclassified sequences</taxon>
        <taxon>metagenomes</taxon>
        <taxon>organismal metagenomes</taxon>
    </lineage>
</organism>